<dbReference type="Gene3D" id="3.20.20.10">
    <property type="entry name" value="Alanine racemase"/>
    <property type="match status" value="1"/>
</dbReference>
<dbReference type="SUPFAM" id="SSF51419">
    <property type="entry name" value="PLP-binding barrel"/>
    <property type="match status" value="1"/>
</dbReference>
<dbReference type="OMA" id="CIIKECE"/>
<dbReference type="NCBIfam" id="TIGR00044">
    <property type="entry name" value="YggS family pyridoxal phosphate-dependent enzyme"/>
    <property type="match status" value="1"/>
</dbReference>
<accession>U4L749</accession>
<evidence type="ECO:0000313" key="4">
    <source>
        <dbReference type="EMBL" id="CCX08413.1"/>
    </source>
</evidence>
<comment type="similarity">
    <text evidence="2">Belongs to the pyridoxal phosphate-binding protein YggS/PROSC family.</text>
</comment>
<feature type="domain" description="Alanine racemase N-terminal" evidence="3">
    <location>
        <begin position="33"/>
        <end position="186"/>
    </location>
</feature>
<keyword evidence="5" id="KW-1185">Reference proteome</keyword>
<proteinExistence type="inferred from homology"/>
<dbReference type="AlphaFoldDB" id="U4L749"/>
<protein>
    <submittedName>
        <fullName evidence="4">Similar to UPF0001 protein YBL036C acc. no. P38197</fullName>
    </submittedName>
</protein>
<organism evidence="4 5">
    <name type="scientific">Pyronema omphalodes (strain CBS 100304)</name>
    <name type="common">Pyronema confluens</name>
    <dbReference type="NCBI Taxonomy" id="1076935"/>
    <lineage>
        <taxon>Eukaryota</taxon>
        <taxon>Fungi</taxon>
        <taxon>Dikarya</taxon>
        <taxon>Ascomycota</taxon>
        <taxon>Pezizomycotina</taxon>
        <taxon>Pezizomycetes</taxon>
        <taxon>Pezizales</taxon>
        <taxon>Pyronemataceae</taxon>
        <taxon>Pyronema</taxon>
    </lineage>
</organism>
<dbReference type="PIRSF" id="PIRSF004848">
    <property type="entry name" value="YBL036c_PLPDEIII"/>
    <property type="match status" value="1"/>
</dbReference>
<dbReference type="Pfam" id="PF01168">
    <property type="entry name" value="Ala_racemase_N"/>
    <property type="match status" value="1"/>
</dbReference>
<evidence type="ECO:0000259" key="3">
    <source>
        <dbReference type="Pfam" id="PF01168"/>
    </source>
</evidence>
<dbReference type="eggNOG" id="KOG3157">
    <property type="taxonomic scope" value="Eukaryota"/>
</dbReference>
<keyword evidence="1" id="KW-0663">Pyridoxal phosphate</keyword>
<reference evidence="4 5" key="1">
    <citation type="journal article" date="2013" name="PLoS Genet.">
        <title>The genome and development-dependent transcriptomes of Pyronema confluens: a window into fungal evolution.</title>
        <authorList>
            <person name="Traeger S."/>
            <person name="Altegoer F."/>
            <person name="Freitag M."/>
            <person name="Gabaldon T."/>
            <person name="Kempken F."/>
            <person name="Kumar A."/>
            <person name="Marcet-Houben M."/>
            <person name="Poggeler S."/>
            <person name="Stajich J.E."/>
            <person name="Nowrousian M."/>
        </authorList>
    </citation>
    <scope>NUCLEOTIDE SEQUENCE [LARGE SCALE GENOMIC DNA]</scope>
    <source>
        <strain evidence="5">CBS 100304</strain>
        <tissue evidence="4">Vegetative mycelium</tissue>
    </source>
</reference>
<dbReference type="InterPro" id="IPR011078">
    <property type="entry name" value="PyrdxlP_homeostasis"/>
</dbReference>
<dbReference type="Proteomes" id="UP000018144">
    <property type="component" value="Unassembled WGS sequence"/>
</dbReference>
<dbReference type="InterPro" id="IPR029066">
    <property type="entry name" value="PLP-binding_barrel"/>
</dbReference>
<dbReference type="PANTHER" id="PTHR10146:SF14">
    <property type="entry name" value="PYRIDOXAL PHOSPHATE HOMEOSTASIS PROTEIN"/>
    <property type="match status" value="1"/>
</dbReference>
<dbReference type="STRING" id="1076935.U4L749"/>
<gene>
    <name evidence="4" type="ORF">PCON_08006</name>
</gene>
<evidence type="ECO:0000256" key="1">
    <source>
        <dbReference type="ARBA" id="ARBA00022898"/>
    </source>
</evidence>
<dbReference type="PANTHER" id="PTHR10146">
    <property type="entry name" value="PROLINE SYNTHETASE CO-TRANSCRIBED BACTERIAL HOMOLOG PROTEIN"/>
    <property type="match status" value="1"/>
</dbReference>
<dbReference type="OrthoDB" id="10264196at2759"/>
<dbReference type="InterPro" id="IPR001608">
    <property type="entry name" value="Ala_racemase_N"/>
</dbReference>
<evidence type="ECO:0000256" key="2">
    <source>
        <dbReference type="RuleBase" id="RU004514"/>
    </source>
</evidence>
<dbReference type="EMBL" id="HF935414">
    <property type="protein sequence ID" value="CCX08413.1"/>
    <property type="molecule type" value="Genomic_DNA"/>
</dbReference>
<dbReference type="GO" id="GO:0030170">
    <property type="term" value="F:pyridoxal phosphate binding"/>
    <property type="evidence" value="ECO:0007669"/>
    <property type="project" value="InterPro"/>
</dbReference>
<evidence type="ECO:0000313" key="5">
    <source>
        <dbReference type="Proteomes" id="UP000018144"/>
    </source>
</evidence>
<sequence length="189" mass="20698">MCKAKLLHKASTLPEEIDWHLIGALQTNKCRAVARLIPNLWAVESVDDIKKAKALNIGRKELISSIPDAKKLRVYVQVNTSGEASKSGCDPKAAIDIAKCIIKECENLTLHGLMTIGSFTESMGEDENRDFKKLVGIKEEVENELKKSGLQLSTGLELSMGMSGDFEEAVKQGANNVRVGTAIFGERLR</sequence>
<name>U4L749_PYROM</name>